<evidence type="ECO:0000313" key="2">
    <source>
        <dbReference type="Proteomes" id="UP000614460"/>
    </source>
</evidence>
<dbReference type="EMBL" id="BMKM01000001">
    <property type="protein sequence ID" value="GGE10914.1"/>
    <property type="molecule type" value="Genomic_DNA"/>
</dbReference>
<evidence type="ECO:0008006" key="3">
    <source>
        <dbReference type="Google" id="ProtNLM"/>
    </source>
</evidence>
<dbReference type="InterPro" id="IPR018644">
    <property type="entry name" value="DUF2071"/>
</dbReference>
<dbReference type="RefSeq" id="WP_182497828.1">
    <property type="nucleotide sequence ID" value="NZ_BMKM01000001.1"/>
</dbReference>
<gene>
    <name evidence="1" type="ORF">GCM10011516_05820</name>
</gene>
<dbReference type="Pfam" id="PF09844">
    <property type="entry name" value="DUF2071"/>
    <property type="match status" value="1"/>
</dbReference>
<comment type="caution">
    <text evidence="1">The sequence shown here is derived from an EMBL/GenBank/DDBJ whole genome shotgun (WGS) entry which is preliminary data.</text>
</comment>
<reference evidence="1" key="2">
    <citation type="submission" date="2020-09" db="EMBL/GenBank/DDBJ databases">
        <authorList>
            <person name="Sun Q."/>
            <person name="Zhou Y."/>
        </authorList>
    </citation>
    <scope>NUCLEOTIDE SEQUENCE</scope>
    <source>
        <strain evidence="1">CGMCC 1.15966</strain>
    </source>
</reference>
<name>A0A8H9FXU1_9SPHI</name>
<keyword evidence="2" id="KW-1185">Reference proteome</keyword>
<reference evidence="1" key="1">
    <citation type="journal article" date="2014" name="Int. J. Syst. Evol. Microbiol.">
        <title>Complete genome sequence of Corynebacterium casei LMG S-19264T (=DSM 44701T), isolated from a smear-ripened cheese.</title>
        <authorList>
            <consortium name="US DOE Joint Genome Institute (JGI-PGF)"/>
            <person name="Walter F."/>
            <person name="Albersmeier A."/>
            <person name="Kalinowski J."/>
            <person name="Ruckert C."/>
        </authorList>
    </citation>
    <scope>NUCLEOTIDE SEQUENCE</scope>
    <source>
        <strain evidence="1">CGMCC 1.15966</strain>
    </source>
</reference>
<dbReference type="AlphaFoldDB" id="A0A8H9FXU1"/>
<protein>
    <recommendedName>
        <fullName evidence="3">DUF2071 domain-containing protein</fullName>
    </recommendedName>
</protein>
<accession>A0A8H9FXU1</accession>
<dbReference type="Proteomes" id="UP000614460">
    <property type="component" value="Unassembled WGS sequence"/>
</dbReference>
<sequence length="245" mass="28599">MPFSLRNHPFAVEAFFESSTILTFAVAKAELEKYVPKPLKLDLFEDKWAFLTIAMVNTKNLRPKGFFKFLGQDFFLIGYRIFVRYQTSAGKNLRGLYILKSETNKLSMELLGNLFTRYAYTTTDIEQKVEGNTMEIKSMKSKFNFKFSRLSENEVQLPESSVFPSWKEARRFVGPLPFTFEIDNKNNQVLIIEGVRENWIANPIQVLSANFEFIDSFAFDHIHLSNAFEIRNVPYSWKKGVFDSW</sequence>
<evidence type="ECO:0000313" key="1">
    <source>
        <dbReference type="EMBL" id="GGE10914.1"/>
    </source>
</evidence>
<organism evidence="1 2">
    <name type="scientific">Sphingobacterium cellulitidis</name>
    <dbReference type="NCBI Taxonomy" id="1768011"/>
    <lineage>
        <taxon>Bacteria</taxon>
        <taxon>Pseudomonadati</taxon>
        <taxon>Bacteroidota</taxon>
        <taxon>Sphingobacteriia</taxon>
        <taxon>Sphingobacteriales</taxon>
        <taxon>Sphingobacteriaceae</taxon>
        <taxon>Sphingobacterium</taxon>
    </lineage>
</organism>
<proteinExistence type="predicted"/>